<sequence>MPAQFGTHQNIQNRWAKP</sequence>
<organism evidence="1 2">
    <name type="scientific">Crotalus adamanteus</name>
    <name type="common">Eastern diamondback rattlesnake</name>
    <dbReference type="NCBI Taxonomy" id="8729"/>
    <lineage>
        <taxon>Eukaryota</taxon>
        <taxon>Metazoa</taxon>
        <taxon>Chordata</taxon>
        <taxon>Craniata</taxon>
        <taxon>Vertebrata</taxon>
        <taxon>Euteleostomi</taxon>
        <taxon>Lepidosauria</taxon>
        <taxon>Squamata</taxon>
        <taxon>Bifurcata</taxon>
        <taxon>Unidentata</taxon>
        <taxon>Episquamata</taxon>
        <taxon>Toxicofera</taxon>
        <taxon>Serpentes</taxon>
        <taxon>Colubroidea</taxon>
        <taxon>Viperidae</taxon>
        <taxon>Crotalinae</taxon>
        <taxon>Crotalus</taxon>
    </lineage>
</organism>
<dbReference type="Proteomes" id="UP001474421">
    <property type="component" value="Unassembled WGS sequence"/>
</dbReference>
<evidence type="ECO:0000313" key="1">
    <source>
        <dbReference type="EMBL" id="KAK9411963.1"/>
    </source>
</evidence>
<dbReference type="AlphaFoldDB" id="A0AAW1CED4"/>
<dbReference type="EMBL" id="JAOTOJ010000001">
    <property type="protein sequence ID" value="KAK9411963.1"/>
    <property type="molecule type" value="Genomic_DNA"/>
</dbReference>
<comment type="caution">
    <text evidence="1">The sequence shown here is derived from an EMBL/GenBank/DDBJ whole genome shotgun (WGS) entry which is preliminary data.</text>
</comment>
<keyword evidence="2" id="KW-1185">Reference proteome</keyword>
<protein>
    <submittedName>
        <fullName evidence="1">Uncharacterized protein</fullName>
    </submittedName>
</protein>
<reference evidence="1 2" key="1">
    <citation type="journal article" date="2024" name="Proc. Natl. Acad. Sci. U.S.A.">
        <title>The genetic regulatory architecture and epigenomic basis for age-related changes in rattlesnake venom.</title>
        <authorList>
            <person name="Hogan M.P."/>
            <person name="Holding M.L."/>
            <person name="Nystrom G.S."/>
            <person name="Colston T.J."/>
            <person name="Bartlett D.A."/>
            <person name="Mason A.J."/>
            <person name="Ellsworth S.A."/>
            <person name="Rautsaw R.M."/>
            <person name="Lawrence K.C."/>
            <person name="Strickland J.L."/>
            <person name="He B."/>
            <person name="Fraser P."/>
            <person name="Margres M.J."/>
            <person name="Gilbert D.M."/>
            <person name="Gibbs H.L."/>
            <person name="Parkinson C.L."/>
            <person name="Rokyta D.R."/>
        </authorList>
    </citation>
    <scope>NUCLEOTIDE SEQUENCE [LARGE SCALE GENOMIC DNA]</scope>
    <source>
        <strain evidence="1">DRR0105</strain>
    </source>
</reference>
<name>A0AAW1CED4_CROAD</name>
<evidence type="ECO:0000313" key="2">
    <source>
        <dbReference type="Proteomes" id="UP001474421"/>
    </source>
</evidence>
<accession>A0AAW1CED4</accession>
<gene>
    <name evidence="1" type="ORF">NXF25_003138</name>
</gene>
<proteinExistence type="predicted"/>